<sequence>MASNITNVFVLMLENRSFDNLLGFSGITGTDAVTGQPTAVDGLTGKESNSYNGVAYTVSQPADQTLPVDPGHEFADVVEQLCGHGASYTSGGSYPAIDNSGFVANFADSTSDDEGKAPVQDLAMIMRCYAPSQLPILNTLAREFAVCDRWFSSLPGPTWPNRFFAHAASSDGLDASPTDEQMAKWDTFSGVKFKNGTIFQALSAKPNGGDFGWRLYGYEALTTITAALAGVNFSDVNSLDKLAKDLQGNYPWLYTFIEPNYGNVRAGSYTGGTSQHPMDGVTGGETLIKQVYEAIRNSPLWETSLLIITWDEHGGFYDHVAPPAAVAPGDTLPKTKPSDTGPEFGLNVNGFTFEQYGVRVPAVVVSPLIPKNTVDHRVYDHSSIPATLEAVYGLKPLTKRDAAANNVLSLLSLSTPRTDTPATLPQPAEFGNIVTNAPAPVAPPADAPMPASQVGFVQLHAMHDLQTSPPAEHPAILARVSSLQTVGDAKQYMQEVQAKAGAAPTAPTAS</sequence>
<dbReference type="InterPro" id="IPR007312">
    <property type="entry name" value="Phosphoesterase"/>
</dbReference>
<evidence type="ECO:0000313" key="2">
    <source>
        <dbReference type="EMBL" id="SMF50266.1"/>
    </source>
</evidence>
<dbReference type="PANTHER" id="PTHR31956">
    <property type="entry name" value="NON-SPECIFIC PHOSPHOLIPASE C4-RELATED"/>
    <property type="match status" value="1"/>
</dbReference>
<name>A0A1X7FDJ8_9PROT</name>
<keyword evidence="1" id="KW-0378">Hydrolase</keyword>
<evidence type="ECO:0000313" key="3">
    <source>
        <dbReference type="Proteomes" id="UP000192936"/>
    </source>
</evidence>
<dbReference type="RefSeq" id="WP_085085814.1">
    <property type="nucleotide sequence ID" value="NZ_FXAK01000005.1"/>
</dbReference>
<dbReference type="GO" id="GO:0009395">
    <property type="term" value="P:phospholipid catabolic process"/>
    <property type="evidence" value="ECO:0007669"/>
    <property type="project" value="TreeGrafter"/>
</dbReference>
<reference evidence="2 3" key="1">
    <citation type="submission" date="2017-04" db="EMBL/GenBank/DDBJ databases">
        <authorList>
            <person name="Afonso C.L."/>
            <person name="Miller P.J."/>
            <person name="Scott M.A."/>
            <person name="Spackman E."/>
            <person name="Goraichik I."/>
            <person name="Dimitrov K.M."/>
            <person name="Suarez D.L."/>
            <person name="Swayne D.E."/>
        </authorList>
    </citation>
    <scope>NUCLEOTIDE SEQUENCE [LARGE SCALE GENOMIC DNA]</scope>
    <source>
        <strain evidence="2 3">A2P</strain>
    </source>
</reference>
<dbReference type="PANTHER" id="PTHR31956:SF2">
    <property type="entry name" value="NON-SPECIFIC PHOSPHOLIPASE C6"/>
    <property type="match status" value="1"/>
</dbReference>
<organism evidence="2 3">
    <name type="scientific">Azospirillum oryzae</name>
    <dbReference type="NCBI Taxonomy" id="286727"/>
    <lineage>
        <taxon>Bacteria</taxon>
        <taxon>Pseudomonadati</taxon>
        <taxon>Pseudomonadota</taxon>
        <taxon>Alphaproteobacteria</taxon>
        <taxon>Rhodospirillales</taxon>
        <taxon>Azospirillaceae</taxon>
        <taxon>Azospirillum</taxon>
    </lineage>
</organism>
<protein>
    <submittedName>
        <fullName evidence="2">Phospholipase C</fullName>
    </submittedName>
</protein>
<dbReference type="EMBL" id="FXAK01000005">
    <property type="protein sequence ID" value="SMF50266.1"/>
    <property type="molecule type" value="Genomic_DNA"/>
</dbReference>
<dbReference type="Pfam" id="PF04185">
    <property type="entry name" value="Phosphoesterase"/>
    <property type="match status" value="1"/>
</dbReference>
<dbReference type="GO" id="GO:0016788">
    <property type="term" value="F:hydrolase activity, acting on ester bonds"/>
    <property type="evidence" value="ECO:0007669"/>
    <property type="project" value="InterPro"/>
</dbReference>
<dbReference type="AlphaFoldDB" id="A0A1X7FDJ8"/>
<dbReference type="SUPFAM" id="SSF53649">
    <property type="entry name" value="Alkaline phosphatase-like"/>
    <property type="match status" value="1"/>
</dbReference>
<dbReference type="Proteomes" id="UP000192936">
    <property type="component" value="Unassembled WGS sequence"/>
</dbReference>
<dbReference type="Gene3D" id="3.40.720.10">
    <property type="entry name" value="Alkaline Phosphatase, subunit A"/>
    <property type="match status" value="2"/>
</dbReference>
<dbReference type="OrthoDB" id="9770871at2"/>
<evidence type="ECO:0000256" key="1">
    <source>
        <dbReference type="ARBA" id="ARBA00022801"/>
    </source>
</evidence>
<dbReference type="STRING" id="286727.SAMN02982917_2554"/>
<dbReference type="InterPro" id="IPR017850">
    <property type="entry name" value="Alkaline_phosphatase_core_sf"/>
</dbReference>
<proteinExistence type="predicted"/>
<accession>A0A1X7FDJ8</accession>
<gene>
    <name evidence="2" type="ORF">SAMN02982917_2554</name>
</gene>